<reference evidence="1" key="1">
    <citation type="submission" date="2016-03" db="EMBL/GenBank/DDBJ databases">
        <title>Mechanisms controlling the formation of the plant cell surface in tip-growing cells are functionally conserved among land plants.</title>
        <authorList>
            <person name="Honkanen S."/>
            <person name="Jones V.A."/>
            <person name="Morieri G."/>
            <person name="Champion C."/>
            <person name="Hetherington A.J."/>
            <person name="Kelly S."/>
            <person name="Saint-Marcoux D."/>
            <person name="Proust H."/>
            <person name="Prescott H."/>
            <person name="Dolan L."/>
        </authorList>
    </citation>
    <scope>NUCLEOTIDE SEQUENCE [LARGE SCALE GENOMIC DNA]</scope>
    <source>
        <tissue evidence="1">Whole gametophyte</tissue>
    </source>
</reference>
<dbReference type="Proteomes" id="UP000077202">
    <property type="component" value="Unassembled WGS sequence"/>
</dbReference>
<gene>
    <name evidence="1" type="ORF">AXG93_3228s1220</name>
</gene>
<name>A0A176WJS8_MARPO</name>
<dbReference type="AlphaFoldDB" id="A0A176WJS8"/>
<evidence type="ECO:0000313" key="1">
    <source>
        <dbReference type="EMBL" id="OAE32605.1"/>
    </source>
</evidence>
<comment type="caution">
    <text evidence="1">The sequence shown here is derived from an EMBL/GenBank/DDBJ whole genome shotgun (WGS) entry which is preliminary data.</text>
</comment>
<organism evidence="1 2">
    <name type="scientific">Marchantia polymorpha subsp. ruderalis</name>
    <dbReference type="NCBI Taxonomy" id="1480154"/>
    <lineage>
        <taxon>Eukaryota</taxon>
        <taxon>Viridiplantae</taxon>
        <taxon>Streptophyta</taxon>
        <taxon>Embryophyta</taxon>
        <taxon>Marchantiophyta</taxon>
        <taxon>Marchantiopsida</taxon>
        <taxon>Marchantiidae</taxon>
        <taxon>Marchantiales</taxon>
        <taxon>Marchantiaceae</taxon>
        <taxon>Marchantia</taxon>
    </lineage>
</organism>
<evidence type="ECO:0000313" key="2">
    <source>
        <dbReference type="Proteomes" id="UP000077202"/>
    </source>
</evidence>
<dbReference type="EMBL" id="LVLJ01000781">
    <property type="protein sequence ID" value="OAE32605.1"/>
    <property type="molecule type" value="Genomic_DNA"/>
</dbReference>
<proteinExistence type="predicted"/>
<protein>
    <submittedName>
        <fullName evidence="1">Uncharacterized protein</fullName>
    </submittedName>
</protein>
<accession>A0A176WJS8</accession>
<sequence>MVAAAGSVRVCVFERRPADDQANMDRPSMALAESATAREIDGRRTVSPGRCAIRASIDGSGDENPGEGRLVCGKDGNSTELAIYLETE</sequence>
<keyword evidence="2" id="KW-1185">Reference proteome</keyword>